<dbReference type="Gene3D" id="1.20.1280.50">
    <property type="match status" value="1"/>
</dbReference>
<dbReference type="PROSITE" id="PS50181">
    <property type="entry name" value="FBOX"/>
    <property type="match status" value="1"/>
</dbReference>
<evidence type="ECO:0000313" key="2">
    <source>
        <dbReference type="EMBL" id="KAL3714229.1"/>
    </source>
</evidence>
<evidence type="ECO:0000259" key="1">
    <source>
        <dbReference type="PROSITE" id="PS50181"/>
    </source>
</evidence>
<evidence type="ECO:0000313" key="3">
    <source>
        <dbReference type="Proteomes" id="UP001634007"/>
    </source>
</evidence>
<dbReference type="PANTHER" id="PTHR47744:SF1">
    <property type="entry name" value="OS05G0526300 PROTEIN"/>
    <property type="match status" value="1"/>
</dbReference>
<dbReference type="EMBL" id="JBJKBG010000011">
    <property type="protein sequence ID" value="KAL3714229.1"/>
    <property type="molecule type" value="Genomic_DNA"/>
</dbReference>
<sequence>MSRSDGGRRTMSTAAERYRKLGLRGSLATVHRYPIACKELSYFVRAAYHELPKNLKSVVLEDALAAFRLLPEMKTRSAVSSATLLAQAAYDALPKQKRIMVLTEFKHAKIAYKKQRKTRQEDIHSSQLPQDVLLHIFSFLDFPSLIVAMLVCWSWNYAASDNSLWQTYYTRVFPRTYNSLKTEHQQNRSLFDDQHGTPTPEETAMPYIDWRKAFKRSYIANSREIIFDRGYCRHCKTIVWLNGINCSNHGGAKSSNNEIKDVSPQQVVDYLLRDFCSLDSDDGDSDSDDQSVPRLRVSRIPEPSLIQHTLHKPWRIKKGMRFKRRKGVKVLL</sequence>
<dbReference type="Pfam" id="PF12937">
    <property type="entry name" value="F-box-like"/>
    <property type="match status" value="1"/>
</dbReference>
<dbReference type="Pfam" id="PF24104">
    <property type="entry name" value="At5g52880_ARM"/>
    <property type="match status" value="1"/>
</dbReference>
<accession>A0ABD3ILI9</accession>
<feature type="domain" description="F-box" evidence="1">
    <location>
        <begin position="122"/>
        <end position="168"/>
    </location>
</feature>
<dbReference type="InterPro" id="IPR036047">
    <property type="entry name" value="F-box-like_dom_sf"/>
</dbReference>
<comment type="caution">
    <text evidence="2">The sequence shown here is derived from an EMBL/GenBank/DDBJ whole genome shotgun (WGS) entry which is preliminary data.</text>
</comment>
<proteinExistence type="predicted"/>
<dbReference type="InterPro" id="IPR001810">
    <property type="entry name" value="F-box_dom"/>
</dbReference>
<dbReference type="SMART" id="SM00256">
    <property type="entry name" value="FBOX"/>
    <property type="match status" value="1"/>
</dbReference>
<dbReference type="PANTHER" id="PTHR47744">
    <property type="entry name" value="OS05G0526300 PROTEIN"/>
    <property type="match status" value="1"/>
</dbReference>
<protein>
    <recommendedName>
        <fullName evidence="1">F-box domain-containing protein</fullName>
    </recommendedName>
</protein>
<name>A0ABD3ILI9_EUCGL</name>
<dbReference type="InterPro" id="IPR057039">
    <property type="entry name" value="At5g52880_ARM"/>
</dbReference>
<gene>
    <name evidence="2" type="ORF">ACJRO7_006208</name>
</gene>
<organism evidence="2 3">
    <name type="scientific">Eucalyptus globulus</name>
    <name type="common">Tasmanian blue gum</name>
    <dbReference type="NCBI Taxonomy" id="34317"/>
    <lineage>
        <taxon>Eukaryota</taxon>
        <taxon>Viridiplantae</taxon>
        <taxon>Streptophyta</taxon>
        <taxon>Embryophyta</taxon>
        <taxon>Tracheophyta</taxon>
        <taxon>Spermatophyta</taxon>
        <taxon>Magnoliopsida</taxon>
        <taxon>eudicotyledons</taxon>
        <taxon>Gunneridae</taxon>
        <taxon>Pentapetalae</taxon>
        <taxon>rosids</taxon>
        <taxon>malvids</taxon>
        <taxon>Myrtales</taxon>
        <taxon>Myrtaceae</taxon>
        <taxon>Myrtoideae</taxon>
        <taxon>Eucalypteae</taxon>
        <taxon>Eucalyptus</taxon>
    </lineage>
</organism>
<dbReference type="AlphaFoldDB" id="A0ABD3ILI9"/>
<dbReference type="SUPFAM" id="SSF81383">
    <property type="entry name" value="F-box domain"/>
    <property type="match status" value="1"/>
</dbReference>
<keyword evidence="3" id="KW-1185">Reference proteome</keyword>
<dbReference type="CDD" id="cd09917">
    <property type="entry name" value="F-box_SF"/>
    <property type="match status" value="1"/>
</dbReference>
<reference evidence="2 3" key="1">
    <citation type="submission" date="2024-11" db="EMBL/GenBank/DDBJ databases">
        <title>Chromosome-level genome assembly of Eucalyptus globulus Labill. provides insights into its genome evolution.</title>
        <authorList>
            <person name="Li X."/>
        </authorList>
    </citation>
    <scope>NUCLEOTIDE SEQUENCE [LARGE SCALE GENOMIC DNA]</scope>
    <source>
        <strain evidence="2">CL2024</strain>
        <tissue evidence="2">Fresh tender leaves</tissue>
    </source>
</reference>
<dbReference type="Proteomes" id="UP001634007">
    <property type="component" value="Unassembled WGS sequence"/>
</dbReference>